<dbReference type="Gene3D" id="3.40.50.2020">
    <property type="match status" value="1"/>
</dbReference>
<accession>A0A162JLN3</accession>
<dbReference type="GO" id="GO:0000287">
    <property type="term" value="F:magnesium ion binding"/>
    <property type="evidence" value="ECO:0007669"/>
    <property type="project" value="TreeGrafter"/>
</dbReference>
<dbReference type="RefSeq" id="WP_062770173.1">
    <property type="nucleotide sequence ID" value="NZ_CP121027.1"/>
</dbReference>
<keyword evidence="10 15" id="KW-0660">Purine salvage</keyword>
<dbReference type="GO" id="GO:0032264">
    <property type="term" value="P:IMP salvage"/>
    <property type="evidence" value="ECO:0007669"/>
    <property type="project" value="UniProtKB-UniPathway"/>
</dbReference>
<evidence type="ECO:0000256" key="1">
    <source>
        <dbReference type="ARBA" id="ARBA00001946"/>
    </source>
</evidence>
<dbReference type="GeneID" id="97239946"/>
<evidence type="ECO:0000256" key="9">
    <source>
        <dbReference type="ARBA" id="ARBA00022723"/>
    </source>
</evidence>
<protein>
    <recommendedName>
        <fullName evidence="5 15">Hypoxanthine phosphoribosyltransferase</fullName>
        <ecNumber evidence="5 15">2.4.2.8</ecNumber>
    </recommendedName>
</protein>
<name>A0A162JLN3_9PROT</name>
<evidence type="ECO:0000256" key="6">
    <source>
        <dbReference type="ARBA" id="ARBA00022490"/>
    </source>
</evidence>
<keyword evidence="11 15" id="KW-0547">Nucleotide-binding</keyword>
<reference evidence="18 19" key="1">
    <citation type="submission" date="2015-12" db="EMBL/GenBank/DDBJ databases">
        <title>Genome sequence of Tistrella mobilis MCCC 1A02139.</title>
        <authorList>
            <person name="Lu L."/>
            <person name="Lai Q."/>
            <person name="Shao Z."/>
            <person name="Qian P."/>
        </authorList>
    </citation>
    <scope>NUCLEOTIDE SEQUENCE [LARGE SCALE GENOMIC DNA]</scope>
    <source>
        <strain evidence="18 19">MCCC 1A02139</strain>
    </source>
</reference>
<evidence type="ECO:0000256" key="4">
    <source>
        <dbReference type="ARBA" id="ARBA00008391"/>
    </source>
</evidence>
<evidence type="ECO:0000256" key="12">
    <source>
        <dbReference type="ARBA" id="ARBA00022842"/>
    </source>
</evidence>
<comment type="caution">
    <text evidence="18">The sequence shown here is derived from an EMBL/GenBank/DDBJ whole genome shotgun (WGS) entry which is preliminary data.</text>
</comment>
<comment type="cofactor">
    <cofactor evidence="1 15">
        <name>Mg(2+)</name>
        <dbReference type="ChEBI" id="CHEBI:18420"/>
    </cofactor>
</comment>
<evidence type="ECO:0000256" key="14">
    <source>
        <dbReference type="ARBA" id="ARBA00049402"/>
    </source>
</evidence>
<evidence type="ECO:0000256" key="3">
    <source>
        <dbReference type="ARBA" id="ARBA00004669"/>
    </source>
</evidence>
<dbReference type="GO" id="GO:0006178">
    <property type="term" value="P:guanine salvage"/>
    <property type="evidence" value="ECO:0007669"/>
    <property type="project" value="TreeGrafter"/>
</dbReference>
<evidence type="ECO:0000256" key="15">
    <source>
        <dbReference type="RuleBase" id="RU364099"/>
    </source>
</evidence>
<evidence type="ECO:0000256" key="8">
    <source>
        <dbReference type="ARBA" id="ARBA00022679"/>
    </source>
</evidence>
<keyword evidence="7 15" id="KW-0328">Glycosyltransferase</keyword>
<dbReference type="Proteomes" id="UP000257706">
    <property type="component" value="Unassembled WGS sequence"/>
</dbReference>
<sequence>MRPEGDIRTLISRGEIDQRIQGLSSEIASSMGPEPLLVAILKGSFVFCADLIRSLHGAGMQPQVDFMMLSSYGRSTTSSGVVEIRKDVTDSVEGRQILLIDDILESGRTLRFARDHLLSRGAAEVKSCVLLHKPGKAKVEFQADHVGFTVDDLFVIGYGLDYAHYFRELPFIGVLAPKEG</sequence>
<evidence type="ECO:0000256" key="13">
    <source>
        <dbReference type="ARBA" id="ARBA00048811"/>
    </source>
</evidence>
<evidence type="ECO:0000256" key="5">
    <source>
        <dbReference type="ARBA" id="ARBA00011895"/>
    </source>
</evidence>
<dbReference type="GO" id="GO:0006166">
    <property type="term" value="P:purine ribonucleoside salvage"/>
    <property type="evidence" value="ECO:0007669"/>
    <property type="project" value="UniProtKB-KW"/>
</dbReference>
<organism evidence="18 19">
    <name type="scientific">Tistrella mobilis</name>
    <dbReference type="NCBI Taxonomy" id="171437"/>
    <lineage>
        <taxon>Bacteria</taxon>
        <taxon>Pseudomonadati</taxon>
        <taxon>Pseudomonadota</taxon>
        <taxon>Alphaproteobacteria</taxon>
        <taxon>Geminicoccales</taxon>
        <taxon>Geminicoccaceae</taxon>
        <taxon>Tistrella</taxon>
    </lineage>
</organism>
<evidence type="ECO:0000256" key="7">
    <source>
        <dbReference type="ARBA" id="ARBA00022676"/>
    </source>
</evidence>
<dbReference type="SUPFAM" id="SSF53271">
    <property type="entry name" value="PRTase-like"/>
    <property type="match status" value="1"/>
</dbReference>
<dbReference type="Pfam" id="PF00156">
    <property type="entry name" value="Pribosyltran"/>
    <property type="match status" value="1"/>
</dbReference>
<dbReference type="GO" id="GO:0032263">
    <property type="term" value="P:GMP salvage"/>
    <property type="evidence" value="ECO:0007669"/>
    <property type="project" value="TreeGrafter"/>
</dbReference>
<evidence type="ECO:0000259" key="16">
    <source>
        <dbReference type="Pfam" id="PF00156"/>
    </source>
</evidence>
<dbReference type="GO" id="GO:0005829">
    <property type="term" value="C:cytosol"/>
    <property type="evidence" value="ECO:0007669"/>
    <property type="project" value="TreeGrafter"/>
</dbReference>
<dbReference type="CDD" id="cd06223">
    <property type="entry name" value="PRTases_typeI"/>
    <property type="match status" value="1"/>
</dbReference>
<comment type="subcellular location">
    <subcellularLocation>
        <location evidence="2 15">Cytoplasm</location>
    </subcellularLocation>
</comment>
<evidence type="ECO:0000256" key="2">
    <source>
        <dbReference type="ARBA" id="ARBA00004496"/>
    </source>
</evidence>
<comment type="pathway">
    <text evidence="3 15">Purine metabolism; IMP biosynthesis via salvage pathway; IMP from hypoxanthine: step 1/1.</text>
</comment>
<dbReference type="InterPro" id="IPR029057">
    <property type="entry name" value="PRTase-like"/>
</dbReference>
<dbReference type="PANTHER" id="PTHR43340">
    <property type="entry name" value="HYPOXANTHINE-GUANINE PHOSPHORIBOSYLTRANSFERASE"/>
    <property type="match status" value="1"/>
</dbReference>
<dbReference type="OrthoDB" id="9802824at2"/>
<evidence type="ECO:0000313" key="17">
    <source>
        <dbReference type="EMBL" id="HAE48428.1"/>
    </source>
</evidence>
<evidence type="ECO:0000313" key="19">
    <source>
        <dbReference type="Proteomes" id="UP000075787"/>
    </source>
</evidence>
<keyword evidence="6 15" id="KW-0963">Cytoplasm</keyword>
<dbReference type="UniPathway" id="UPA00591">
    <property type="reaction ID" value="UER00648"/>
</dbReference>
<dbReference type="GO" id="GO:0046100">
    <property type="term" value="P:hypoxanthine metabolic process"/>
    <property type="evidence" value="ECO:0007669"/>
    <property type="project" value="TreeGrafter"/>
</dbReference>
<keyword evidence="8 15" id="KW-0808">Transferase</keyword>
<feature type="domain" description="Phosphoribosyltransferase" evidence="16">
    <location>
        <begin position="15"/>
        <end position="162"/>
    </location>
</feature>
<keyword evidence="12 15" id="KW-0460">Magnesium</keyword>
<gene>
    <name evidence="17" type="primary">hpt</name>
    <name evidence="18" type="ORF">AUP44_17395</name>
    <name evidence="17" type="ORF">DCK97_13495</name>
</gene>
<proteinExistence type="inferred from homology"/>
<dbReference type="AlphaFoldDB" id="A0A162JLN3"/>
<dbReference type="EC" id="2.4.2.8" evidence="5 15"/>
<evidence type="ECO:0000313" key="20">
    <source>
        <dbReference type="Proteomes" id="UP000257706"/>
    </source>
</evidence>
<comment type="similarity">
    <text evidence="4 15">Belongs to the purine/pyrimidine phosphoribosyltransferase family.</text>
</comment>
<reference evidence="17 20" key="2">
    <citation type="journal article" date="2018" name="Nat. Biotechnol.">
        <title>A standardized bacterial taxonomy based on genome phylogeny substantially revises the tree of life.</title>
        <authorList>
            <person name="Parks D.H."/>
            <person name="Chuvochina M."/>
            <person name="Waite D.W."/>
            <person name="Rinke C."/>
            <person name="Skarshewski A."/>
            <person name="Chaumeil P.A."/>
            <person name="Hugenholtz P."/>
        </authorList>
    </citation>
    <scope>NUCLEOTIDE SEQUENCE [LARGE SCALE GENOMIC DNA]</scope>
    <source>
        <strain evidence="17">UBA8739</strain>
    </source>
</reference>
<dbReference type="Proteomes" id="UP000075787">
    <property type="component" value="Unassembled WGS sequence"/>
</dbReference>
<dbReference type="GO" id="GO:0004422">
    <property type="term" value="F:hypoxanthine phosphoribosyltransferase activity"/>
    <property type="evidence" value="ECO:0007669"/>
    <property type="project" value="InterPro"/>
</dbReference>
<evidence type="ECO:0000256" key="11">
    <source>
        <dbReference type="ARBA" id="ARBA00022741"/>
    </source>
</evidence>
<keyword evidence="9 15" id="KW-0479">Metal-binding</keyword>
<dbReference type="EMBL" id="DMAI01000215">
    <property type="protein sequence ID" value="HAE48428.1"/>
    <property type="molecule type" value="Genomic_DNA"/>
</dbReference>
<dbReference type="GO" id="GO:0000166">
    <property type="term" value="F:nucleotide binding"/>
    <property type="evidence" value="ECO:0007669"/>
    <property type="project" value="UniProtKB-KW"/>
</dbReference>
<dbReference type="InterPro" id="IPR000836">
    <property type="entry name" value="PRTase_dom"/>
</dbReference>
<dbReference type="NCBIfam" id="TIGR01203">
    <property type="entry name" value="HGPRTase"/>
    <property type="match status" value="1"/>
</dbReference>
<dbReference type="InterPro" id="IPR005904">
    <property type="entry name" value="Hxn_phspho_trans"/>
</dbReference>
<comment type="catalytic activity">
    <reaction evidence="14">
        <text>IMP + diphosphate = hypoxanthine + 5-phospho-alpha-D-ribose 1-diphosphate</text>
        <dbReference type="Rhea" id="RHEA:17973"/>
        <dbReference type="ChEBI" id="CHEBI:17368"/>
        <dbReference type="ChEBI" id="CHEBI:33019"/>
        <dbReference type="ChEBI" id="CHEBI:58017"/>
        <dbReference type="ChEBI" id="CHEBI:58053"/>
        <dbReference type="EC" id="2.4.2.8"/>
    </reaction>
    <physiologicalReaction direction="right-to-left" evidence="14">
        <dbReference type="Rhea" id="RHEA:17975"/>
    </physiologicalReaction>
</comment>
<evidence type="ECO:0000313" key="18">
    <source>
        <dbReference type="EMBL" id="KYO49441.1"/>
    </source>
</evidence>
<dbReference type="EMBL" id="LPZR01000227">
    <property type="protein sequence ID" value="KYO49441.1"/>
    <property type="molecule type" value="Genomic_DNA"/>
</dbReference>
<comment type="catalytic activity">
    <reaction evidence="13">
        <text>GMP + diphosphate = guanine + 5-phospho-alpha-D-ribose 1-diphosphate</text>
        <dbReference type="Rhea" id="RHEA:25424"/>
        <dbReference type="ChEBI" id="CHEBI:16235"/>
        <dbReference type="ChEBI" id="CHEBI:33019"/>
        <dbReference type="ChEBI" id="CHEBI:58017"/>
        <dbReference type="ChEBI" id="CHEBI:58115"/>
        <dbReference type="EC" id="2.4.2.8"/>
    </reaction>
    <physiologicalReaction direction="right-to-left" evidence="13">
        <dbReference type="Rhea" id="RHEA:25426"/>
    </physiologicalReaction>
</comment>
<dbReference type="PANTHER" id="PTHR43340:SF1">
    <property type="entry name" value="HYPOXANTHINE PHOSPHORIBOSYLTRANSFERASE"/>
    <property type="match status" value="1"/>
</dbReference>
<evidence type="ECO:0000256" key="10">
    <source>
        <dbReference type="ARBA" id="ARBA00022726"/>
    </source>
</evidence>
<dbReference type="InterPro" id="IPR050408">
    <property type="entry name" value="HGPRT"/>
</dbReference>